<proteinExistence type="predicted"/>
<dbReference type="Proteomes" id="UP000000662">
    <property type="component" value="Chromosome 1"/>
</dbReference>
<keyword evidence="2" id="KW-1185">Reference proteome</keyword>
<dbReference type="EMBL" id="CP000440">
    <property type="protein sequence ID" value="ABI87443.1"/>
    <property type="molecule type" value="Genomic_DNA"/>
</dbReference>
<accession>Q0BEI0</accession>
<protein>
    <submittedName>
        <fullName evidence="1">Uncharacterized protein</fullName>
    </submittedName>
</protein>
<sequence>MTICLITSFAPVRGSSSHHTPRYAVVFIQCFGRTVSKRPRKAVSFRVGLFASGIGTVPDSANVNDVTQLLPRIDAIPPIRGLRGHPLHGTAFGLCRSRPRLRVTSTSVAQSWYRAGDREVPYRHSRRVPRPRLRSDAGIRFTGPADLYETVSNDTNTYRAQLS</sequence>
<evidence type="ECO:0000313" key="1">
    <source>
        <dbReference type="EMBL" id="ABI87443.1"/>
    </source>
</evidence>
<organism evidence="1 2">
    <name type="scientific">Burkholderia ambifaria (strain ATCC BAA-244 / DSM 16087 / CCUG 44356 / LMG 19182 / AMMD)</name>
    <name type="common">Burkholderia cepacia (strain AMMD)</name>
    <dbReference type="NCBI Taxonomy" id="339670"/>
    <lineage>
        <taxon>Bacteria</taxon>
        <taxon>Pseudomonadati</taxon>
        <taxon>Pseudomonadota</taxon>
        <taxon>Betaproteobacteria</taxon>
        <taxon>Burkholderiales</taxon>
        <taxon>Burkholderiaceae</taxon>
        <taxon>Burkholderia</taxon>
        <taxon>Burkholderia cepacia complex</taxon>
    </lineage>
</organism>
<dbReference type="AlphaFoldDB" id="Q0BEI0"/>
<evidence type="ECO:0000313" key="2">
    <source>
        <dbReference type="Proteomes" id="UP000000662"/>
    </source>
</evidence>
<gene>
    <name evidence="1" type="ordered locus">Bamb_1887</name>
</gene>
<name>Q0BEI0_BURCM</name>
<reference evidence="1" key="1">
    <citation type="submission" date="2009-01" db="EMBL/GenBank/DDBJ databases">
        <title>Complete sequence of Chromosome 1 of Burkholderia cepacia AMMD.</title>
        <authorList>
            <consortium name="US DOE Joint Genome Institute"/>
            <person name="Copeland A."/>
            <person name="Lucas S."/>
            <person name="Lapidus A."/>
            <person name="Barry K."/>
            <person name="Detter J.C."/>
            <person name="Glavina del Rio T."/>
            <person name="Hammon N."/>
            <person name="Israni S."/>
            <person name="Pitluck S."/>
            <person name="Bruce D."/>
            <person name="Chain P."/>
            <person name="Malfatti S."/>
            <person name="Shin M."/>
            <person name="Vergez L."/>
            <person name="Schmutz J."/>
            <person name="Larimer F."/>
            <person name="Land M."/>
            <person name="Hauser L."/>
            <person name="Kyrpides N."/>
            <person name="Kim E."/>
            <person name="Parke J."/>
            <person name="Coenye T."/>
            <person name="Konstantinidis K."/>
            <person name="Ramette A."/>
            <person name="Tiedje J."/>
            <person name="Richardson P."/>
        </authorList>
    </citation>
    <scope>NUCLEOTIDE SEQUENCE [LARGE SCALE GENOMIC DNA]</scope>
    <source>
        <strain evidence="1">AMMD</strain>
    </source>
</reference>
<dbReference type="KEGG" id="bam:Bamb_1887"/>